<evidence type="ECO:0000313" key="3">
    <source>
        <dbReference type="Proteomes" id="UP000257706"/>
    </source>
</evidence>
<evidence type="ECO:0000256" key="1">
    <source>
        <dbReference type="SAM" id="MobiDB-lite"/>
    </source>
</evidence>
<feature type="compositionally biased region" description="Basic and acidic residues" evidence="1">
    <location>
        <begin position="239"/>
        <end position="251"/>
    </location>
</feature>
<sequence length="296" mass="32363">MKPIHIFRAGRHTASNGATVTFSERDLSHTATVYDPVRHEAPIVVGHPKGDAPAYGWVAGLEARPDGLFALPRQVNPDFAEIVAAGAYKKVSASFYAPDAPQNPTPGAYYLRHVGFLGAQAPAVKGLQAIELAAPDIGIIDFDDGAHELMQHRLHYMERQNHRRKAENAIDRAIAEGRVVPRFREALLQFHDALSEDPVLDFAEDDTTFGKPMPKSPSDFLLTYLSRCPTFITPGEIVKPEDDPWLDHDEGAGFSAPDGYTVDPGGAALHRRALDYQREHGVDYAQAVLAVVSGPR</sequence>
<name>A0A3B9IPI0_9PROT</name>
<reference evidence="2 3" key="1">
    <citation type="journal article" date="2018" name="Nat. Biotechnol.">
        <title>A standardized bacterial taxonomy based on genome phylogeny substantially revises the tree of life.</title>
        <authorList>
            <person name="Parks D.H."/>
            <person name="Chuvochina M."/>
            <person name="Waite D.W."/>
            <person name="Rinke C."/>
            <person name="Skarshewski A."/>
            <person name="Chaumeil P.A."/>
            <person name="Hugenholtz P."/>
        </authorList>
    </citation>
    <scope>NUCLEOTIDE SEQUENCE [LARGE SCALE GENOMIC DNA]</scope>
    <source>
        <strain evidence="2">UBA8739</strain>
    </source>
</reference>
<feature type="region of interest" description="Disordered" evidence="1">
    <location>
        <begin position="239"/>
        <end position="258"/>
    </location>
</feature>
<protein>
    <recommendedName>
        <fullName evidence="4">Peptidase</fullName>
    </recommendedName>
</protein>
<proteinExistence type="predicted"/>
<dbReference type="AlphaFoldDB" id="A0A3B9IPI0"/>
<dbReference type="Proteomes" id="UP000257706">
    <property type="component" value="Unassembled WGS sequence"/>
</dbReference>
<evidence type="ECO:0008006" key="4">
    <source>
        <dbReference type="Google" id="ProtNLM"/>
    </source>
</evidence>
<comment type="caution">
    <text evidence="2">The sequence shown here is derived from an EMBL/GenBank/DDBJ whole genome shotgun (WGS) entry which is preliminary data.</text>
</comment>
<gene>
    <name evidence="2" type="ORF">DCK97_20285</name>
</gene>
<dbReference type="EMBL" id="DMAI01000331">
    <property type="protein sequence ID" value="HAE49761.1"/>
    <property type="molecule type" value="Genomic_DNA"/>
</dbReference>
<evidence type="ECO:0000313" key="2">
    <source>
        <dbReference type="EMBL" id="HAE49761.1"/>
    </source>
</evidence>
<organism evidence="2 3">
    <name type="scientific">Tistrella mobilis</name>
    <dbReference type="NCBI Taxonomy" id="171437"/>
    <lineage>
        <taxon>Bacteria</taxon>
        <taxon>Pseudomonadati</taxon>
        <taxon>Pseudomonadota</taxon>
        <taxon>Alphaproteobacteria</taxon>
        <taxon>Geminicoccales</taxon>
        <taxon>Geminicoccaceae</taxon>
        <taxon>Tistrella</taxon>
    </lineage>
</organism>
<accession>A0A3B9IPI0</accession>